<dbReference type="Proteomes" id="UP000246145">
    <property type="component" value="Unassembled WGS sequence"/>
</dbReference>
<dbReference type="PROSITE" id="PS00137">
    <property type="entry name" value="SUBTILASE_HIS"/>
    <property type="match status" value="1"/>
</dbReference>
<dbReference type="Pfam" id="PF03797">
    <property type="entry name" value="Autotransporter"/>
    <property type="match status" value="1"/>
</dbReference>
<dbReference type="InterPro" id="IPR023827">
    <property type="entry name" value="Peptidase_S8_Asp-AS"/>
</dbReference>
<dbReference type="Pfam" id="PF00082">
    <property type="entry name" value="Peptidase_S8"/>
    <property type="match status" value="1"/>
</dbReference>
<name>A0A2U1CL97_9BURK</name>
<dbReference type="SMART" id="SM00869">
    <property type="entry name" value="Autotransporter"/>
    <property type="match status" value="1"/>
</dbReference>
<feature type="signal peptide" evidence="6">
    <location>
        <begin position="1"/>
        <end position="26"/>
    </location>
</feature>
<evidence type="ECO:0000256" key="2">
    <source>
        <dbReference type="ARBA" id="ARBA00022729"/>
    </source>
</evidence>
<comment type="caution">
    <text evidence="8">The sequence shown here is derived from an EMBL/GenBank/DDBJ whole genome shotgun (WGS) entry which is preliminary data.</text>
</comment>
<feature type="domain" description="Autotransporter" evidence="7">
    <location>
        <begin position="630"/>
        <end position="913"/>
    </location>
</feature>
<dbReference type="SUPFAM" id="SSF52743">
    <property type="entry name" value="Subtilisin-like"/>
    <property type="match status" value="1"/>
</dbReference>
<comment type="similarity">
    <text evidence="5">Belongs to the peptidase S8 family.</text>
</comment>
<keyword evidence="4 5" id="KW-0720">Serine protease</keyword>
<keyword evidence="2 6" id="KW-0732">Signal</keyword>
<evidence type="ECO:0000313" key="9">
    <source>
        <dbReference type="Proteomes" id="UP000246145"/>
    </source>
</evidence>
<dbReference type="InterPro" id="IPR005546">
    <property type="entry name" value="Autotransporte_beta"/>
</dbReference>
<dbReference type="InterPro" id="IPR022398">
    <property type="entry name" value="Peptidase_S8_His-AS"/>
</dbReference>
<dbReference type="GO" id="GO:0016485">
    <property type="term" value="P:protein processing"/>
    <property type="evidence" value="ECO:0007669"/>
    <property type="project" value="TreeGrafter"/>
</dbReference>
<dbReference type="PROSITE" id="PS51892">
    <property type="entry name" value="SUBTILASE"/>
    <property type="match status" value="1"/>
</dbReference>
<dbReference type="PROSITE" id="PS00138">
    <property type="entry name" value="SUBTILASE_SER"/>
    <property type="match status" value="1"/>
</dbReference>
<dbReference type="InterPro" id="IPR013425">
    <property type="entry name" value="Autotrns_rpt"/>
</dbReference>
<dbReference type="PANTHER" id="PTHR42884:SF14">
    <property type="entry name" value="NEUROENDOCRINE CONVERTASE 1"/>
    <property type="match status" value="1"/>
</dbReference>
<dbReference type="InterPro" id="IPR023828">
    <property type="entry name" value="Peptidase_S8_Ser-AS"/>
</dbReference>
<evidence type="ECO:0000313" key="8">
    <source>
        <dbReference type="EMBL" id="PVY61763.1"/>
    </source>
</evidence>
<organism evidence="8 9">
    <name type="scientific">Pusillimonas noertemannii</name>
    <dbReference type="NCBI Taxonomy" id="305977"/>
    <lineage>
        <taxon>Bacteria</taxon>
        <taxon>Pseudomonadati</taxon>
        <taxon>Pseudomonadota</taxon>
        <taxon>Betaproteobacteria</taxon>
        <taxon>Burkholderiales</taxon>
        <taxon>Alcaligenaceae</taxon>
        <taxon>Pusillimonas</taxon>
    </lineage>
</organism>
<dbReference type="OrthoDB" id="5760545at2"/>
<accession>A0A2U1CL97</accession>
<dbReference type="SUPFAM" id="SSF103515">
    <property type="entry name" value="Autotransporter"/>
    <property type="match status" value="1"/>
</dbReference>
<dbReference type="PROSITE" id="PS51208">
    <property type="entry name" value="AUTOTRANSPORTER"/>
    <property type="match status" value="1"/>
</dbReference>
<dbReference type="InterPro" id="IPR034061">
    <property type="entry name" value="Peptidases_S8_Autotransporter"/>
</dbReference>
<dbReference type="RefSeq" id="WP_116518776.1">
    <property type="nucleotide sequence ID" value="NZ_JACCEX010000003.1"/>
</dbReference>
<keyword evidence="1 5" id="KW-0645">Protease</keyword>
<evidence type="ECO:0000256" key="1">
    <source>
        <dbReference type="ARBA" id="ARBA00022670"/>
    </source>
</evidence>
<dbReference type="GO" id="GO:0004252">
    <property type="term" value="F:serine-type endopeptidase activity"/>
    <property type="evidence" value="ECO:0007669"/>
    <property type="project" value="UniProtKB-UniRule"/>
</dbReference>
<dbReference type="NCBIfam" id="TIGR02601">
    <property type="entry name" value="autotrns_rpt"/>
    <property type="match status" value="1"/>
</dbReference>
<dbReference type="PROSITE" id="PS00136">
    <property type="entry name" value="SUBTILASE_ASP"/>
    <property type="match status" value="1"/>
</dbReference>
<dbReference type="InterPro" id="IPR036852">
    <property type="entry name" value="Peptidase_S8/S53_dom_sf"/>
</dbReference>
<dbReference type="EMBL" id="QEKO01000003">
    <property type="protein sequence ID" value="PVY61763.1"/>
    <property type="molecule type" value="Genomic_DNA"/>
</dbReference>
<evidence type="ECO:0000256" key="4">
    <source>
        <dbReference type="ARBA" id="ARBA00022825"/>
    </source>
</evidence>
<evidence type="ECO:0000259" key="7">
    <source>
        <dbReference type="PROSITE" id="PS51208"/>
    </source>
</evidence>
<proteinExistence type="inferred from homology"/>
<dbReference type="PRINTS" id="PR00723">
    <property type="entry name" value="SUBTILISIN"/>
</dbReference>
<dbReference type="GO" id="GO:0005886">
    <property type="term" value="C:plasma membrane"/>
    <property type="evidence" value="ECO:0007669"/>
    <property type="project" value="TreeGrafter"/>
</dbReference>
<dbReference type="GO" id="GO:0019867">
    <property type="term" value="C:outer membrane"/>
    <property type="evidence" value="ECO:0007669"/>
    <property type="project" value="InterPro"/>
</dbReference>
<feature type="active site" description="Charge relay system" evidence="5">
    <location>
        <position position="105"/>
    </location>
</feature>
<dbReference type="AlphaFoldDB" id="A0A2U1CL97"/>
<gene>
    <name evidence="8" type="ORF">C7440_2494</name>
</gene>
<dbReference type="NCBIfam" id="TIGR01414">
    <property type="entry name" value="autotrans_barl"/>
    <property type="match status" value="1"/>
</dbReference>
<dbReference type="Pfam" id="PF12951">
    <property type="entry name" value="PATR"/>
    <property type="match status" value="1"/>
</dbReference>
<dbReference type="InterPro" id="IPR015500">
    <property type="entry name" value="Peptidase_S8_subtilisin-rel"/>
</dbReference>
<keyword evidence="9" id="KW-1185">Reference proteome</keyword>
<dbReference type="Gene3D" id="2.40.128.130">
    <property type="entry name" value="Autotransporter beta-domain"/>
    <property type="match status" value="1"/>
</dbReference>
<protein>
    <submittedName>
        <fullName evidence="8">Subtilase-type serine protease</fullName>
    </submittedName>
</protein>
<keyword evidence="3 5" id="KW-0378">Hydrolase</keyword>
<dbReference type="Gene3D" id="3.40.50.200">
    <property type="entry name" value="Peptidase S8/S53 domain"/>
    <property type="match status" value="1"/>
</dbReference>
<evidence type="ECO:0000256" key="5">
    <source>
        <dbReference type="PROSITE-ProRule" id="PRU01240"/>
    </source>
</evidence>
<feature type="active site" description="Charge relay system" evidence="5">
    <location>
        <position position="296"/>
    </location>
</feature>
<reference evidence="8 9" key="1">
    <citation type="submission" date="2018-04" db="EMBL/GenBank/DDBJ databases">
        <title>Genomic Encyclopedia of Type Strains, Phase IV (KMG-IV): sequencing the most valuable type-strain genomes for metagenomic binning, comparative biology and taxonomic classification.</title>
        <authorList>
            <person name="Goeker M."/>
        </authorList>
    </citation>
    <scope>NUCLEOTIDE SEQUENCE [LARGE SCALE GENOMIC DNA]</scope>
    <source>
        <strain evidence="8 9">DSM 10065</strain>
    </source>
</reference>
<dbReference type="CDD" id="cd04848">
    <property type="entry name" value="Peptidases_S8_Autotransporter_serine_protease_like"/>
    <property type="match status" value="1"/>
</dbReference>
<dbReference type="InterPro" id="IPR036709">
    <property type="entry name" value="Autotransporte_beta_dom_sf"/>
</dbReference>
<evidence type="ECO:0000256" key="3">
    <source>
        <dbReference type="ARBA" id="ARBA00022801"/>
    </source>
</evidence>
<feature type="chain" id="PRO_5015730816" evidence="6">
    <location>
        <begin position="27"/>
        <end position="913"/>
    </location>
</feature>
<sequence>MTYKHNHVVRSLIGAGLFFALAGAEAATASSFETPEYLAQEGLALVNAAQAYALGYTGAGVTVGILDSGIDGSHPEFRGGKIAGGYDFYSKVPYGPGDGKDYVGHGSHVGGIIGALRDGVGMHGVAFESSLFIASAGRAASYDAALAPGWEYLATQNLPIVNSSLGFDACGPDSAPPCNAKDYGSAAAAEAAYPLSVAAYRKLAAAGSLMVFATGNHEQPHPDFMAGSPYWFPELKDNWLAVTAISETGEAVDYANHCGIAKAWCLTAPGGGEGYPDAGVNSVRRGGGYYRETGTSMASPHVAGAAALVKQAYPYFGAYHLQQTLLTTATDIGAPGVDDVYGWGLLNVGKAVRGPARFTGLFDVDTLGYDSTFFNDIDGAGGLTKRGQGVLRLAGTNSYAGPTTVAGGKLVVNGSLASAVTVQAAGTLGGSGTVGRVDNHGVLAPGNSVGTLTVAGDYIAYPGSVHELEVGPEGATDKLVVGGRAVVAGTLRLAGGPYRQNIPYHFITAGGGVAGEFDTVTYSMAFLSPTFDRGEGLSLVIRRNEVPFARYADTANQRAVAQALDTGSYYPPAGMAGLYDEVLNAEPGEIAAMMEPLSGQVHAGTESALLQAGGQVVRTVAARMRATTPAHSQATPLWVQAIGGRSTLDGDGNAAQLRLRAAGLFLGGDAAVGRGGWRLGGAFGYTEHRVELDGDDSSSRADSYTGVLYGANSWAKGGGSLNFLAGAAYTRHNIDTRRSIDVGGSQTLSADYHADALQLFSELAYALPVGTAAVLEPYAGASWQRLRAGRFAETGGQAALRGERHDSDLGSFTVGLRGRAMFESGRAQLSLSAGLGWRHAVGDISPGRDLAFTQGNGAVFRTSGAPIARNAAVAELGAELQAGANTAVGLSYSGQFGNGTTDNLGTLYLRVRF</sequence>
<dbReference type="InterPro" id="IPR006315">
    <property type="entry name" value="OM_autotransptr_brl_dom"/>
</dbReference>
<dbReference type="PANTHER" id="PTHR42884">
    <property type="entry name" value="PROPROTEIN CONVERTASE SUBTILISIN/KEXIN-RELATED"/>
    <property type="match status" value="1"/>
</dbReference>
<dbReference type="STRING" id="1231391.GCA_000308195_00312"/>
<dbReference type="InterPro" id="IPR000209">
    <property type="entry name" value="Peptidase_S8/S53_dom"/>
</dbReference>
<feature type="active site" description="Charge relay system" evidence="5">
    <location>
        <position position="67"/>
    </location>
</feature>
<evidence type="ECO:0000256" key="6">
    <source>
        <dbReference type="SAM" id="SignalP"/>
    </source>
</evidence>